<organism evidence="1 2">
    <name type="scientific">Seminavis robusta</name>
    <dbReference type="NCBI Taxonomy" id="568900"/>
    <lineage>
        <taxon>Eukaryota</taxon>
        <taxon>Sar</taxon>
        <taxon>Stramenopiles</taxon>
        <taxon>Ochrophyta</taxon>
        <taxon>Bacillariophyta</taxon>
        <taxon>Bacillariophyceae</taxon>
        <taxon>Bacillariophycidae</taxon>
        <taxon>Naviculales</taxon>
        <taxon>Naviculaceae</taxon>
        <taxon>Seminavis</taxon>
    </lineage>
</organism>
<dbReference type="Gene3D" id="6.10.140.2220">
    <property type="match status" value="1"/>
</dbReference>
<accession>A0A9N8DKH4</accession>
<reference evidence="1" key="1">
    <citation type="submission" date="2020-06" db="EMBL/GenBank/DDBJ databases">
        <authorList>
            <consortium name="Plant Systems Biology data submission"/>
        </authorList>
    </citation>
    <scope>NUCLEOTIDE SEQUENCE</scope>
    <source>
        <strain evidence="1">D6</strain>
    </source>
</reference>
<name>A0A9N8DKH4_9STRA</name>
<protein>
    <submittedName>
        <fullName evidence="1">Uncharacterized protein</fullName>
    </submittedName>
</protein>
<dbReference type="OrthoDB" id="432970at2759"/>
<proteinExistence type="predicted"/>
<keyword evidence="2" id="KW-1185">Reference proteome</keyword>
<dbReference type="AlphaFoldDB" id="A0A9N8DKH4"/>
<evidence type="ECO:0000313" key="2">
    <source>
        <dbReference type="Proteomes" id="UP001153069"/>
    </source>
</evidence>
<comment type="caution">
    <text evidence="1">The sequence shown here is derived from an EMBL/GenBank/DDBJ whole genome shotgun (WGS) entry which is preliminary data.</text>
</comment>
<sequence length="298" mass="33933">MTSSCVQCGKENVTSSFQCTNCPSYGGETRRFYVCNRDCQKAFWRSHKKEDKASQSAGTTKASAREDVHHVETRFGSLTMRTMDKNDFVESMSNPRSWFQQLGRTQAAEWIVDCYRMRADDDVQWGSFNFHGLYEIANGAETLHDGTNDATLSKADKAFILTEDFLVFMTLAVHNEILPARLEDFDFTACIGRFAPALLPEPFNKQAAKAKWGGENVFSTRPSLRRTAERVYGLSSMYSYNDDDAQKQGERTQQEIKNSIRSGLVRNNFEASSSNLFNKLGGKQLWFGLYQRLRRADM</sequence>
<dbReference type="EMBL" id="CAICTM010000129">
    <property type="protein sequence ID" value="CAB9502205.1"/>
    <property type="molecule type" value="Genomic_DNA"/>
</dbReference>
<evidence type="ECO:0000313" key="1">
    <source>
        <dbReference type="EMBL" id="CAB9502205.1"/>
    </source>
</evidence>
<gene>
    <name evidence="1" type="ORF">SEMRO_130_G061940.1</name>
</gene>
<dbReference type="Proteomes" id="UP001153069">
    <property type="component" value="Unassembled WGS sequence"/>
</dbReference>